<dbReference type="STRING" id="670580.A0A1X6NC50"/>
<organism evidence="6 7">
    <name type="scientific">Postia placenta MAD-698-R-SB12</name>
    <dbReference type="NCBI Taxonomy" id="670580"/>
    <lineage>
        <taxon>Eukaryota</taxon>
        <taxon>Fungi</taxon>
        <taxon>Dikarya</taxon>
        <taxon>Basidiomycota</taxon>
        <taxon>Agaricomycotina</taxon>
        <taxon>Agaricomycetes</taxon>
        <taxon>Polyporales</taxon>
        <taxon>Adustoporiaceae</taxon>
        <taxon>Rhodonia</taxon>
    </lineage>
</organism>
<dbReference type="InterPro" id="IPR036416">
    <property type="entry name" value="Pept_tRNA_hydro_sf"/>
</dbReference>
<gene>
    <name evidence="6" type="ORF">POSPLADRAFT_1038494</name>
</gene>
<reference evidence="6 7" key="1">
    <citation type="submission" date="2017-04" db="EMBL/GenBank/DDBJ databases">
        <title>Genome Sequence of the Model Brown-Rot Fungus Postia placenta SB12.</title>
        <authorList>
            <consortium name="DOE Joint Genome Institute"/>
            <person name="Gaskell J."/>
            <person name="Kersten P."/>
            <person name="Larrondo L.F."/>
            <person name="Canessa P."/>
            <person name="Martinez D."/>
            <person name="Hibbett D."/>
            <person name="Schmoll M."/>
            <person name="Kubicek C.P."/>
            <person name="Martinez A.T."/>
            <person name="Yadav J."/>
            <person name="Master E."/>
            <person name="Magnuson J.K."/>
            <person name="James T."/>
            <person name="Yaver D."/>
            <person name="Berka R."/>
            <person name="Labutti K."/>
            <person name="Lipzen A."/>
            <person name="Aerts A."/>
            <person name="Barry K."/>
            <person name="Henrissat B."/>
            <person name="Blanchette R."/>
            <person name="Grigoriev I."/>
            <person name="Cullen D."/>
        </authorList>
    </citation>
    <scope>NUCLEOTIDE SEQUENCE [LARGE SCALE GENOMIC DNA]</scope>
    <source>
        <strain evidence="6 7">MAD-698-R-SB12</strain>
    </source>
</reference>
<dbReference type="SUPFAM" id="SSF53178">
    <property type="entry name" value="Peptidyl-tRNA hydrolase-like"/>
    <property type="match status" value="1"/>
</dbReference>
<dbReference type="EC" id="3.1.1.29" evidence="1"/>
<evidence type="ECO:0000313" key="7">
    <source>
        <dbReference type="Proteomes" id="UP000194127"/>
    </source>
</evidence>
<dbReference type="AlphaFoldDB" id="A0A1X6NC50"/>
<keyword evidence="2" id="KW-0820">tRNA-binding</keyword>
<evidence type="ECO:0000256" key="1">
    <source>
        <dbReference type="ARBA" id="ARBA00013260"/>
    </source>
</evidence>
<evidence type="ECO:0000313" key="6">
    <source>
        <dbReference type="EMBL" id="OSX66072.1"/>
    </source>
</evidence>
<name>A0A1X6NC50_9APHY</name>
<keyword evidence="7" id="KW-1185">Reference proteome</keyword>
<dbReference type="Pfam" id="PF01195">
    <property type="entry name" value="Pept_tRNA_hydro"/>
    <property type="match status" value="1"/>
</dbReference>
<dbReference type="GeneID" id="36322343"/>
<protein>
    <recommendedName>
        <fullName evidence="1">peptidyl-tRNA hydrolase</fullName>
        <ecNumber evidence="1">3.1.1.29</ecNumber>
    </recommendedName>
</protein>
<evidence type="ECO:0000256" key="3">
    <source>
        <dbReference type="ARBA" id="ARBA00022801"/>
    </source>
</evidence>
<dbReference type="RefSeq" id="XP_024342866.1">
    <property type="nucleotide sequence ID" value="XM_024477393.1"/>
</dbReference>
<dbReference type="PANTHER" id="PTHR17224">
    <property type="entry name" value="PEPTIDYL-TRNA HYDROLASE"/>
    <property type="match status" value="1"/>
</dbReference>
<proteinExistence type="inferred from homology"/>
<dbReference type="GO" id="GO:0000049">
    <property type="term" value="F:tRNA binding"/>
    <property type="evidence" value="ECO:0007669"/>
    <property type="project" value="UniProtKB-KW"/>
</dbReference>
<dbReference type="Proteomes" id="UP000194127">
    <property type="component" value="Unassembled WGS sequence"/>
</dbReference>
<dbReference type="InterPro" id="IPR001328">
    <property type="entry name" value="Pept_tRNA_hydro"/>
</dbReference>
<dbReference type="InterPro" id="IPR018171">
    <property type="entry name" value="Pept_tRNA_hydro_CS"/>
</dbReference>
<comment type="similarity">
    <text evidence="5">Belongs to the PTH family.</text>
</comment>
<dbReference type="OrthoDB" id="1711136at2759"/>
<keyword evidence="3" id="KW-0378">Hydrolase</keyword>
<evidence type="ECO:0000256" key="5">
    <source>
        <dbReference type="ARBA" id="ARBA00038063"/>
    </source>
</evidence>
<dbReference type="PANTHER" id="PTHR17224:SF1">
    <property type="entry name" value="PEPTIDYL-TRNA HYDROLASE"/>
    <property type="match status" value="1"/>
</dbReference>
<dbReference type="EMBL" id="KZ110592">
    <property type="protein sequence ID" value="OSX66072.1"/>
    <property type="molecule type" value="Genomic_DNA"/>
</dbReference>
<accession>A0A1X6NC50</accession>
<evidence type="ECO:0000256" key="4">
    <source>
        <dbReference type="ARBA" id="ARBA00022884"/>
    </source>
</evidence>
<keyword evidence="4" id="KW-0694">RNA-binding</keyword>
<sequence length="184" mass="19682">MHFLLAGLGNSPYPLTRHSVGHLIVDSLASRLGISLRADRSTRGLLATKADVDIGSQIVTLTLYKPKALMNISGKPVADAMRFLSVSPSETIVIHDSLSHKPMSMSPKFGGSANGHNGVRSIVSALGNNMDFHRLRAGIGRDESDAARYVLGPLSPAEREFWGPNGAGIELVWRGLTKIVTGSR</sequence>
<dbReference type="NCBIfam" id="TIGR00447">
    <property type="entry name" value="pth"/>
    <property type="match status" value="1"/>
</dbReference>
<dbReference type="CDD" id="cd00462">
    <property type="entry name" value="PTH"/>
    <property type="match status" value="1"/>
</dbReference>
<dbReference type="PROSITE" id="PS01196">
    <property type="entry name" value="PEPT_TRNA_HYDROL_2"/>
    <property type="match status" value="1"/>
</dbReference>
<dbReference type="GO" id="GO:0004045">
    <property type="term" value="F:peptidyl-tRNA hydrolase activity"/>
    <property type="evidence" value="ECO:0007669"/>
    <property type="project" value="UniProtKB-EC"/>
</dbReference>
<dbReference type="Gene3D" id="3.40.50.1470">
    <property type="entry name" value="Peptidyl-tRNA hydrolase"/>
    <property type="match status" value="1"/>
</dbReference>
<evidence type="ECO:0000256" key="2">
    <source>
        <dbReference type="ARBA" id="ARBA00022555"/>
    </source>
</evidence>